<keyword evidence="1" id="KW-0285">Flavoprotein</keyword>
<keyword evidence="7" id="KW-1185">Reference proteome</keyword>
<dbReference type="EMBL" id="SFCC01000004">
    <property type="protein sequence ID" value="RZQ64189.1"/>
    <property type="molecule type" value="Genomic_DNA"/>
</dbReference>
<dbReference type="GO" id="GO:0008726">
    <property type="term" value="F:alkanesulfonate monooxygenase activity"/>
    <property type="evidence" value="ECO:0007669"/>
    <property type="project" value="TreeGrafter"/>
</dbReference>
<evidence type="ECO:0000256" key="4">
    <source>
        <dbReference type="ARBA" id="ARBA00023033"/>
    </source>
</evidence>
<dbReference type="RefSeq" id="WP_130474902.1">
    <property type="nucleotide sequence ID" value="NZ_SFCC01000004.1"/>
</dbReference>
<feature type="domain" description="Luciferase-like" evidence="5">
    <location>
        <begin position="16"/>
        <end position="262"/>
    </location>
</feature>
<dbReference type="InterPro" id="IPR036661">
    <property type="entry name" value="Luciferase-like_sf"/>
</dbReference>
<dbReference type="InterPro" id="IPR019921">
    <property type="entry name" value="Lucif-like_OxRdtase_Rv2161c"/>
</dbReference>
<dbReference type="InterPro" id="IPR050172">
    <property type="entry name" value="SsuD_RutA_monooxygenase"/>
</dbReference>
<organism evidence="6 7">
    <name type="scientific">Amycolatopsis suaedae</name>
    <dbReference type="NCBI Taxonomy" id="2510978"/>
    <lineage>
        <taxon>Bacteria</taxon>
        <taxon>Bacillati</taxon>
        <taxon>Actinomycetota</taxon>
        <taxon>Actinomycetes</taxon>
        <taxon>Pseudonocardiales</taxon>
        <taxon>Pseudonocardiaceae</taxon>
        <taxon>Amycolatopsis</taxon>
    </lineage>
</organism>
<dbReference type="NCBIfam" id="TIGR03619">
    <property type="entry name" value="F420_Rv2161c"/>
    <property type="match status" value="1"/>
</dbReference>
<reference evidence="6 7" key="1">
    <citation type="submission" date="2019-02" db="EMBL/GenBank/DDBJ databases">
        <title>Draft genome sequence of Amycolatopsis sp. 8-3EHSu isolated from roots of Suaeda maritima.</title>
        <authorList>
            <person name="Duangmal K."/>
            <person name="Chantavorakit T."/>
        </authorList>
    </citation>
    <scope>NUCLEOTIDE SEQUENCE [LARGE SCALE GENOMIC DNA]</scope>
    <source>
        <strain evidence="6 7">8-3EHSu</strain>
    </source>
</reference>
<proteinExistence type="predicted"/>
<sequence>MSSAVRIGLGLPHYGPLAEPDRIAPFAAAAERLGYESLWVGDRVLTPVRPSDLYPRGTPEQPYPPQFTRYLDPLLALTVAATATSRIRLGSSALIGTLHTPVLLARTLTSLDLLSGGRLDVGLGIGWLRDEYTAAGVPWAKRGRRLDELLDALTAFWTGDPVVHTGENWTIPEAVVDLRPAQRPHPPVLLAGHSPAAITRVARRAQGWLPGGLPLDVLAKQWETIRATAEQAGRDPDTLRRVLRLNPRTGTAADVAPQVLAAAEAGWTEVFVDPHFVADSVAHAEDLAGELWELVSRG</sequence>
<dbReference type="AlphaFoldDB" id="A0A4Q7JA99"/>
<evidence type="ECO:0000256" key="3">
    <source>
        <dbReference type="ARBA" id="ARBA00023002"/>
    </source>
</evidence>
<comment type="caution">
    <text evidence="6">The sequence shown here is derived from an EMBL/GenBank/DDBJ whole genome shotgun (WGS) entry which is preliminary data.</text>
</comment>
<keyword evidence="4" id="KW-0503">Monooxygenase</keyword>
<evidence type="ECO:0000256" key="2">
    <source>
        <dbReference type="ARBA" id="ARBA00022643"/>
    </source>
</evidence>
<dbReference type="Gene3D" id="3.20.20.30">
    <property type="entry name" value="Luciferase-like domain"/>
    <property type="match status" value="1"/>
</dbReference>
<evidence type="ECO:0000256" key="1">
    <source>
        <dbReference type="ARBA" id="ARBA00022630"/>
    </source>
</evidence>
<dbReference type="PANTHER" id="PTHR42847">
    <property type="entry name" value="ALKANESULFONATE MONOOXYGENASE"/>
    <property type="match status" value="1"/>
</dbReference>
<name>A0A4Q7JA99_9PSEU</name>
<dbReference type="GO" id="GO:0046306">
    <property type="term" value="P:alkanesulfonate catabolic process"/>
    <property type="evidence" value="ECO:0007669"/>
    <property type="project" value="TreeGrafter"/>
</dbReference>
<evidence type="ECO:0000313" key="6">
    <source>
        <dbReference type="EMBL" id="RZQ64189.1"/>
    </source>
</evidence>
<dbReference type="InterPro" id="IPR011251">
    <property type="entry name" value="Luciferase-like_dom"/>
</dbReference>
<dbReference type="OrthoDB" id="3206024at2"/>
<protein>
    <submittedName>
        <fullName evidence="6">LLM class F420-dependent oxidoreductase</fullName>
    </submittedName>
</protein>
<gene>
    <name evidence="6" type="ORF">EWH70_09355</name>
</gene>
<evidence type="ECO:0000313" key="7">
    <source>
        <dbReference type="Proteomes" id="UP000292003"/>
    </source>
</evidence>
<accession>A0A4Q7JA99</accession>
<dbReference type="SUPFAM" id="SSF51679">
    <property type="entry name" value="Bacterial luciferase-like"/>
    <property type="match status" value="1"/>
</dbReference>
<keyword evidence="3" id="KW-0560">Oxidoreductase</keyword>
<dbReference type="PANTHER" id="PTHR42847:SF4">
    <property type="entry name" value="ALKANESULFONATE MONOOXYGENASE-RELATED"/>
    <property type="match status" value="1"/>
</dbReference>
<keyword evidence="2" id="KW-0288">FMN</keyword>
<dbReference type="Pfam" id="PF00296">
    <property type="entry name" value="Bac_luciferase"/>
    <property type="match status" value="1"/>
</dbReference>
<evidence type="ECO:0000259" key="5">
    <source>
        <dbReference type="Pfam" id="PF00296"/>
    </source>
</evidence>
<dbReference type="Proteomes" id="UP000292003">
    <property type="component" value="Unassembled WGS sequence"/>
</dbReference>